<name>A0A6A5XC48_9PLEO</name>
<dbReference type="InterPro" id="IPR021765">
    <property type="entry name" value="UstYa-like"/>
</dbReference>
<dbReference type="PANTHER" id="PTHR33365">
    <property type="entry name" value="YALI0B05434P"/>
    <property type="match status" value="1"/>
</dbReference>
<evidence type="ECO:0000313" key="4">
    <source>
        <dbReference type="EMBL" id="KAF2010396.1"/>
    </source>
</evidence>
<feature type="transmembrane region" description="Helical" evidence="3">
    <location>
        <begin position="36"/>
        <end position="59"/>
    </location>
</feature>
<evidence type="ECO:0000256" key="2">
    <source>
        <dbReference type="SAM" id="MobiDB-lite"/>
    </source>
</evidence>
<evidence type="ECO:0000313" key="5">
    <source>
        <dbReference type="Proteomes" id="UP000799778"/>
    </source>
</evidence>
<evidence type="ECO:0008006" key="6">
    <source>
        <dbReference type="Google" id="ProtNLM"/>
    </source>
</evidence>
<keyword evidence="3" id="KW-1133">Transmembrane helix</keyword>
<accession>A0A6A5XC48</accession>
<sequence>MSRNSSLDDSEKGLLDDSNVEDTQQPVRRGDKLVSIHGMLAIFIHTVIALGYMTALYFYMRTPEPQDRLYSPANAALKFESRTVHGELDDNNPYKGPPSPELDAAWHDLLAPTAIRASKEDMDRMNRTSIPLEDGSGYFVTLDVYHQLHCLKYIRHSIHPEYYTINESNKEEHLDHCLDVIRQYIMCNADVTVNTYTWRDDKQKPWPVFTSKHKCVDWDALHGWALDHSFDGFDPALIRHPGSKHTR</sequence>
<keyword evidence="5" id="KW-1185">Reference proteome</keyword>
<evidence type="ECO:0000256" key="3">
    <source>
        <dbReference type="SAM" id="Phobius"/>
    </source>
</evidence>
<dbReference type="OrthoDB" id="3687641at2759"/>
<evidence type="ECO:0000256" key="1">
    <source>
        <dbReference type="ARBA" id="ARBA00035112"/>
    </source>
</evidence>
<dbReference type="RefSeq" id="XP_033378735.1">
    <property type="nucleotide sequence ID" value="XM_033531337.1"/>
</dbReference>
<feature type="region of interest" description="Disordered" evidence="2">
    <location>
        <begin position="1"/>
        <end position="26"/>
    </location>
</feature>
<keyword evidence="3" id="KW-0472">Membrane</keyword>
<dbReference type="Pfam" id="PF11807">
    <property type="entry name" value="UstYa"/>
    <property type="match status" value="1"/>
</dbReference>
<protein>
    <recommendedName>
        <fullName evidence="6">Tat pathway signal sequence</fullName>
    </recommendedName>
</protein>
<comment type="similarity">
    <text evidence="1">Belongs to the ustYa family.</text>
</comment>
<reference evidence="4" key="1">
    <citation type="journal article" date="2020" name="Stud. Mycol.">
        <title>101 Dothideomycetes genomes: a test case for predicting lifestyles and emergence of pathogens.</title>
        <authorList>
            <person name="Haridas S."/>
            <person name="Albert R."/>
            <person name="Binder M."/>
            <person name="Bloem J."/>
            <person name="Labutti K."/>
            <person name="Salamov A."/>
            <person name="Andreopoulos B."/>
            <person name="Baker S."/>
            <person name="Barry K."/>
            <person name="Bills G."/>
            <person name="Bluhm B."/>
            <person name="Cannon C."/>
            <person name="Castanera R."/>
            <person name="Culley D."/>
            <person name="Daum C."/>
            <person name="Ezra D."/>
            <person name="Gonzalez J."/>
            <person name="Henrissat B."/>
            <person name="Kuo A."/>
            <person name="Liang C."/>
            <person name="Lipzen A."/>
            <person name="Lutzoni F."/>
            <person name="Magnuson J."/>
            <person name="Mondo S."/>
            <person name="Nolan M."/>
            <person name="Ohm R."/>
            <person name="Pangilinan J."/>
            <person name="Park H.-J."/>
            <person name="Ramirez L."/>
            <person name="Alfaro M."/>
            <person name="Sun H."/>
            <person name="Tritt A."/>
            <person name="Yoshinaga Y."/>
            <person name="Zwiers L.-H."/>
            <person name="Turgeon B."/>
            <person name="Goodwin S."/>
            <person name="Spatafora J."/>
            <person name="Crous P."/>
            <person name="Grigoriev I."/>
        </authorList>
    </citation>
    <scope>NUCLEOTIDE SEQUENCE</scope>
    <source>
        <strain evidence="4">CBS 175.79</strain>
    </source>
</reference>
<proteinExistence type="inferred from homology"/>
<dbReference type="AlphaFoldDB" id="A0A6A5XC48"/>
<dbReference type="EMBL" id="ML978076">
    <property type="protein sequence ID" value="KAF2010396.1"/>
    <property type="molecule type" value="Genomic_DNA"/>
</dbReference>
<dbReference type="Proteomes" id="UP000799778">
    <property type="component" value="Unassembled WGS sequence"/>
</dbReference>
<dbReference type="PANTHER" id="PTHR33365:SF7">
    <property type="entry name" value="TAT PATHWAY SIGNAL SEQUENCE"/>
    <property type="match status" value="1"/>
</dbReference>
<gene>
    <name evidence="4" type="ORF">BU24DRAFT_454773</name>
</gene>
<keyword evidence="3" id="KW-0812">Transmembrane</keyword>
<dbReference type="GO" id="GO:0043386">
    <property type="term" value="P:mycotoxin biosynthetic process"/>
    <property type="evidence" value="ECO:0007669"/>
    <property type="project" value="InterPro"/>
</dbReference>
<organism evidence="4 5">
    <name type="scientific">Aaosphaeria arxii CBS 175.79</name>
    <dbReference type="NCBI Taxonomy" id="1450172"/>
    <lineage>
        <taxon>Eukaryota</taxon>
        <taxon>Fungi</taxon>
        <taxon>Dikarya</taxon>
        <taxon>Ascomycota</taxon>
        <taxon>Pezizomycotina</taxon>
        <taxon>Dothideomycetes</taxon>
        <taxon>Pleosporomycetidae</taxon>
        <taxon>Pleosporales</taxon>
        <taxon>Pleosporales incertae sedis</taxon>
        <taxon>Aaosphaeria</taxon>
    </lineage>
</organism>
<dbReference type="GeneID" id="54288734"/>